<evidence type="ECO:0000256" key="6">
    <source>
        <dbReference type="ARBA" id="ARBA00022884"/>
    </source>
</evidence>
<dbReference type="InterPro" id="IPR038570">
    <property type="entry name" value="HicA_sf"/>
</dbReference>
<proteinExistence type="inferred from homology"/>
<keyword evidence="3" id="KW-0540">Nuclease</keyword>
<keyword evidence="5" id="KW-0378">Hydrolase</keyword>
<evidence type="ECO:0000256" key="1">
    <source>
        <dbReference type="ARBA" id="ARBA00006620"/>
    </source>
</evidence>
<keyword evidence="4" id="KW-0255">Endonuclease</keyword>
<name>R6XT12_9FIRM</name>
<dbReference type="Gene3D" id="3.30.920.30">
    <property type="entry name" value="Hypothetical protein"/>
    <property type="match status" value="1"/>
</dbReference>
<accession>R6XT12</accession>
<dbReference type="SUPFAM" id="SSF54786">
    <property type="entry name" value="YcfA/nrd intein domain"/>
    <property type="match status" value="1"/>
</dbReference>
<dbReference type="GO" id="GO:0003729">
    <property type="term" value="F:mRNA binding"/>
    <property type="evidence" value="ECO:0007669"/>
    <property type="project" value="InterPro"/>
</dbReference>
<evidence type="ECO:0000256" key="7">
    <source>
        <dbReference type="ARBA" id="ARBA00023016"/>
    </source>
</evidence>
<evidence type="ECO:0000256" key="5">
    <source>
        <dbReference type="ARBA" id="ARBA00022801"/>
    </source>
</evidence>
<sequence length="64" mass="7330">MPLTPKEMIRLLLQNGFVYVKSNNGSHQKYFNPQRNITVAVPLHTKELKKGLEQAILKQAGLKR</sequence>
<dbReference type="Proteomes" id="UP000014937">
    <property type="component" value="Unassembled WGS sequence"/>
</dbReference>
<dbReference type="RefSeq" id="WP_021720504.1">
    <property type="nucleotide sequence ID" value="NZ_FR892804.1"/>
</dbReference>
<organism evidence="8">
    <name type="scientific">Phascolarctobacterium succinatutens CAG:287</name>
    <dbReference type="NCBI Taxonomy" id="1263101"/>
    <lineage>
        <taxon>Bacteria</taxon>
        <taxon>Bacillati</taxon>
        <taxon>Bacillota</taxon>
        <taxon>Negativicutes</taxon>
        <taxon>Acidaminococcales</taxon>
        <taxon>Acidaminococcaceae</taxon>
        <taxon>Phascolarctobacterium</taxon>
    </lineage>
</organism>
<evidence type="ECO:0000256" key="4">
    <source>
        <dbReference type="ARBA" id="ARBA00022759"/>
    </source>
</evidence>
<reference evidence="8" key="1">
    <citation type="submission" date="2012-11" db="EMBL/GenBank/DDBJ databases">
        <title>Dependencies among metagenomic species, viruses, plasmids and units of genetic variation.</title>
        <authorList>
            <person name="Nielsen H.B."/>
            <person name="Almeida M."/>
            <person name="Juncker A.S."/>
            <person name="Rasmussen S."/>
            <person name="Li J."/>
            <person name="Sunagawa S."/>
            <person name="Plichta D."/>
            <person name="Gautier L."/>
            <person name="Le Chatelier E."/>
            <person name="Peletier E."/>
            <person name="Bonde I."/>
            <person name="Nielsen T."/>
            <person name="Manichanh C."/>
            <person name="Arumugam M."/>
            <person name="Batto J."/>
            <person name="Santos M.B.Q.D."/>
            <person name="Blom N."/>
            <person name="Borruel N."/>
            <person name="Burgdorf K.S."/>
            <person name="Boumezbeur F."/>
            <person name="Casellas F."/>
            <person name="Dore J."/>
            <person name="Guarner F."/>
            <person name="Hansen T."/>
            <person name="Hildebrand F."/>
            <person name="Kaas R.S."/>
            <person name="Kennedy S."/>
            <person name="Kristiansen K."/>
            <person name="Kultima J.R."/>
            <person name="Leonard P."/>
            <person name="Levenez F."/>
            <person name="Lund O."/>
            <person name="Moumen B."/>
            <person name="Le Paslier D."/>
            <person name="Pons N."/>
            <person name="Pedersen O."/>
            <person name="Prifti E."/>
            <person name="Qin J."/>
            <person name="Raes J."/>
            <person name="Tap J."/>
            <person name="Tims S."/>
            <person name="Ussery D.W."/>
            <person name="Yamada T."/>
            <person name="MetaHit consortium"/>
            <person name="Renault P."/>
            <person name="Sicheritz-Ponten T."/>
            <person name="Bork P."/>
            <person name="Wang J."/>
            <person name="Brunak S."/>
            <person name="Ehrlich S.D."/>
        </authorList>
    </citation>
    <scope>NUCLEOTIDE SEQUENCE [LARGE SCALE GENOMIC DNA]</scope>
</reference>
<keyword evidence="6" id="KW-0694">RNA-binding</keyword>
<gene>
    <name evidence="8" type="ORF">BN587_01456</name>
</gene>
<dbReference type="Pfam" id="PF07927">
    <property type="entry name" value="HicA_toxin"/>
    <property type="match status" value="1"/>
</dbReference>
<comment type="caution">
    <text evidence="8">The sequence shown here is derived from an EMBL/GenBank/DDBJ whole genome shotgun (WGS) entry which is preliminary data.</text>
</comment>
<keyword evidence="2" id="KW-1277">Toxin-antitoxin system</keyword>
<dbReference type="AlphaFoldDB" id="R6XT12"/>
<dbReference type="EMBL" id="CBGL010000005">
    <property type="protein sequence ID" value="CDD09417.1"/>
    <property type="molecule type" value="Genomic_DNA"/>
</dbReference>
<dbReference type="HOGENOM" id="CLU_164851_4_0_9"/>
<evidence type="ECO:0000256" key="2">
    <source>
        <dbReference type="ARBA" id="ARBA00022649"/>
    </source>
</evidence>
<keyword evidence="7" id="KW-0346">Stress response</keyword>
<evidence type="ECO:0000313" key="8">
    <source>
        <dbReference type="EMBL" id="CDD09417.1"/>
    </source>
</evidence>
<comment type="similarity">
    <text evidence="1">Belongs to the HicA mRNA interferase family.</text>
</comment>
<dbReference type="GO" id="GO:0016787">
    <property type="term" value="F:hydrolase activity"/>
    <property type="evidence" value="ECO:0007669"/>
    <property type="project" value="UniProtKB-KW"/>
</dbReference>
<dbReference type="GO" id="GO:0004519">
    <property type="term" value="F:endonuclease activity"/>
    <property type="evidence" value="ECO:0007669"/>
    <property type="project" value="UniProtKB-KW"/>
</dbReference>
<evidence type="ECO:0000256" key="3">
    <source>
        <dbReference type="ARBA" id="ARBA00022722"/>
    </source>
</evidence>
<dbReference type="InterPro" id="IPR012933">
    <property type="entry name" value="HicA_mRNA_interferase"/>
</dbReference>
<protein>
    <submittedName>
        <fullName evidence="8">Toxin-antitoxin system toxin component HicA family</fullName>
    </submittedName>
</protein>